<dbReference type="PANTHER" id="PTHR43674">
    <property type="entry name" value="NITRILASE C965.09-RELATED"/>
    <property type="match status" value="1"/>
</dbReference>
<dbReference type="GO" id="GO:0033388">
    <property type="term" value="P:putrescine biosynthetic process from arginine"/>
    <property type="evidence" value="ECO:0007669"/>
    <property type="project" value="TreeGrafter"/>
</dbReference>
<dbReference type="GO" id="GO:0050126">
    <property type="term" value="F:N-carbamoylputrescine amidase activity"/>
    <property type="evidence" value="ECO:0007669"/>
    <property type="project" value="TreeGrafter"/>
</dbReference>
<dbReference type="RefSeq" id="WP_016646024.1">
    <property type="nucleotide sequence ID" value="NZ_KE340326.1"/>
</dbReference>
<reference evidence="3 4" key="1">
    <citation type="submission" date="2013-06" db="EMBL/GenBank/DDBJ databases">
        <title>The Genome Sequence of Campylobacter ureolyticus ACS-301-V-SCH3B.</title>
        <authorList>
            <consortium name="The Broad Institute Genomics Platform"/>
            <person name="Earl A."/>
            <person name="Ward D."/>
            <person name="Feldgarden M."/>
            <person name="Gevers D."/>
            <person name="Saerens B."/>
            <person name="Vaneechoutte M."/>
            <person name="Walker B."/>
            <person name="Young S."/>
            <person name="Zeng Q."/>
            <person name="Gargeya S."/>
            <person name="Fitzgerald M."/>
            <person name="Haas B."/>
            <person name="Abouelleil A."/>
            <person name="Allen A.W."/>
            <person name="Alvarado L."/>
            <person name="Arachchi H.M."/>
            <person name="Berlin A.M."/>
            <person name="Chapman S.B."/>
            <person name="Gainer-Dewar J."/>
            <person name="Goldberg J."/>
            <person name="Griggs A."/>
            <person name="Gujja S."/>
            <person name="Hansen M."/>
            <person name="Howarth C."/>
            <person name="Imamovic A."/>
            <person name="Ireland A."/>
            <person name="Larimer J."/>
            <person name="McCowan C."/>
            <person name="Murphy C."/>
            <person name="Pearson M."/>
            <person name="Poon T.W."/>
            <person name="Priest M."/>
            <person name="Roberts A."/>
            <person name="Saif S."/>
            <person name="Shea T."/>
            <person name="Sisk P."/>
            <person name="Sykes S."/>
            <person name="Wortman J."/>
            <person name="Nusbaum C."/>
            <person name="Birren B."/>
        </authorList>
    </citation>
    <scope>NUCLEOTIDE SEQUENCE [LARGE SCALE GENOMIC DNA]</scope>
    <source>
        <strain evidence="3 4">ACS-301-V-Sch3b</strain>
    </source>
</reference>
<dbReference type="HOGENOM" id="CLU_066196_0_0_7"/>
<dbReference type="eggNOG" id="COG0388">
    <property type="taxonomic scope" value="Bacteria"/>
</dbReference>
<dbReference type="SUPFAM" id="SSF56317">
    <property type="entry name" value="Carbon-nitrogen hydrolase"/>
    <property type="match status" value="1"/>
</dbReference>
<dbReference type="PATRIC" id="fig|883165.3.peg.172"/>
<dbReference type="InterPro" id="IPR036526">
    <property type="entry name" value="C-N_Hydrolase_sf"/>
</dbReference>
<accession>S3XHP1</accession>
<dbReference type="AlphaFoldDB" id="S3XHP1"/>
<dbReference type="PANTHER" id="PTHR43674:SF2">
    <property type="entry name" value="BETA-UREIDOPROPIONASE"/>
    <property type="match status" value="1"/>
</dbReference>
<evidence type="ECO:0000259" key="2">
    <source>
        <dbReference type="Pfam" id="PF00795"/>
    </source>
</evidence>
<sequence length="267" mass="31302">MSKICIIQLPTLSMSEGRIDYYMRIVKDSGASLVVLGEYVLNSFFTELLKMPKSLINEQILHKKELFIKLAKEYNTTIIAPFITKKNKGFVKGVAKFSPNSYRYFEQNFLINYDHWNEEEFFLNDVKELNLPVFNHENFKFGVLMGFETHFDICWQYLLKKDVDVVLVPTAGTFDSNQRWEEILKTKAFTNLVYVLRANRIGKAKFDKKVCEFYGKSFAVTPNGIISSKLNEEEGILLFELSKNELKTQRKFWKFREILAKKGFKNE</sequence>
<dbReference type="CDD" id="cd07197">
    <property type="entry name" value="nitrilase"/>
    <property type="match status" value="1"/>
</dbReference>
<proteinExistence type="predicted"/>
<gene>
    <name evidence="3" type="ORF">HMPREF9309_00168</name>
</gene>
<keyword evidence="4" id="KW-1185">Reference proteome</keyword>
<evidence type="ECO:0000256" key="1">
    <source>
        <dbReference type="ARBA" id="ARBA00022801"/>
    </source>
</evidence>
<feature type="domain" description="CN hydrolase" evidence="2">
    <location>
        <begin position="22"/>
        <end position="248"/>
    </location>
</feature>
<keyword evidence="1" id="KW-0378">Hydrolase</keyword>
<protein>
    <recommendedName>
        <fullName evidence="2">CN hydrolase domain-containing protein</fullName>
    </recommendedName>
</protein>
<dbReference type="Gene3D" id="3.60.110.10">
    <property type="entry name" value="Carbon-nitrogen hydrolase"/>
    <property type="match status" value="1"/>
</dbReference>
<dbReference type="EMBL" id="AGYD01000001">
    <property type="protein sequence ID" value="EPH10389.1"/>
    <property type="molecule type" value="Genomic_DNA"/>
</dbReference>
<dbReference type="InterPro" id="IPR050345">
    <property type="entry name" value="Aliph_Amidase/BUP"/>
</dbReference>
<name>S3XHP1_9BACT</name>
<organism evidence="3 4">
    <name type="scientific">Campylobacter ureolyticus ACS-301-V-Sch3b</name>
    <dbReference type="NCBI Taxonomy" id="883165"/>
    <lineage>
        <taxon>Bacteria</taxon>
        <taxon>Pseudomonadati</taxon>
        <taxon>Campylobacterota</taxon>
        <taxon>Epsilonproteobacteria</taxon>
        <taxon>Campylobacterales</taxon>
        <taxon>Campylobacteraceae</taxon>
        <taxon>Campylobacter</taxon>
    </lineage>
</organism>
<dbReference type="Proteomes" id="UP000014539">
    <property type="component" value="Unassembled WGS sequence"/>
</dbReference>
<dbReference type="Pfam" id="PF00795">
    <property type="entry name" value="CN_hydrolase"/>
    <property type="match status" value="1"/>
</dbReference>
<dbReference type="InterPro" id="IPR003010">
    <property type="entry name" value="C-N_Hydrolase"/>
</dbReference>
<comment type="caution">
    <text evidence="3">The sequence shown here is derived from an EMBL/GenBank/DDBJ whole genome shotgun (WGS) entry which is preliminary data.</text>
</comment>
<evidence type="ECO:0000313" key="3">
    <source>
        <dbReference type="EMBL" id="EPH10389.1"/>
    </source>
</evidence>
<evidence type="ECO:0000313" key="4">
    <source>
        <dbReference type="Proteomes" id="UP000014539"/>
    </source>
</evidence>